<proteinExistence type="predicted"/>
<dbReference type="EMBL" id="PVUE01000018">
    <property type="protein sequence ID" value="PRZ39733.1"/>
    <property type="molecule type" value="Genomic_DNA"/>
</dbReference>
<accession>A0A2T0ZTS0</accession>
<name>A0A2T0ZTS0_9ACTN</name>
<sequence length="65" mass="7254">MLSKYEQFAAQESVRTTSRCVETELTDGQHLGVRRQRLVESTDDITVGTPIIGESIGPVTLLTYR</sequence>
<keyword evidence="2" id="KW-1185">Reference proteome</keyword>
<dbReference type="AlphaFoldDB" id="A0A2T0ZTS0"/>
<evidence type="ECO:0000313" key="1">
    <source>
        <dbReference type="EMBL" id="PRZ39733.1"/>
    </source>
</evidence>
<reference evidence="1 2" key="1">
    <citation type="submission" date="2018-03" db="EMBL/GenBank/DDBJ databases">
        <title>Genomic Encyclopedia of Archaeal and Bacterial Type Strains, Phase II (KMG-II): from individual species to whole genera.</title>
        <authorList>
            <person name="Goeker M."/>
        </authorList>
    </citation>
    <scope>NUCLEOTIDE SEQUENCE [LARGE SCALE GENOMIC DNA]</scope>
    <source>
        <strain evidence="1 2">DSM 100065</strain>
    </source>
</reference>
<protein>
    <submittedName>
        <fullName evidence="1">Uncharacterized protein</fullName>
    </submittedName>
</protein>
<organism evidence="1 2">
    <name type="scientific">Antricoccus suffuscus</name>
    <dbReference type="NCBI Taxonomy" id="1629062"/>
    <lineage>
        <taxon>Bacteria</taxon>
        <taxon>Bacillati</taxon>
        <taxon>Actinomycetota</taxon>
        <taxon>Actinomycetes</taxon>
        <taxon>Geodermatophilales</taxon>
        <taxon>Antricoccaceae</taxon>
        <taxon>Antricoccus</taxon>
    </lineage>
</organism>
<evidence type="ECO:0000313" key="2">
    <source>
        <dbReference type="Proteomes" id="UP000237752"/>
    </source>
</evidence>
<dbReference type="Proteomes" id="UP000237752">
    <property type="component" value="Unassembled WGS sequence"/>
</dbReference>
<gene>
    <name evidence="1" type="ORF">CLV47_11897</name>
</gene>
<comment type="caution">
    <text evidence="1">The sequence shown here is derived from an EMBL/GenBank/DDBJ whole genome shotgun (WGS) entry which is preliminary data.</text>
</comment>